<reference evidence="2" key="1">
    <citation type="journal article" date="2020" name="Nature">
        <title>Giant virus diversity and host interactions through global metagenomics.</title>
        <authorList>
            <person name="Schulz F."/>
            <person name="Roux S."/>
            <person name="Paez-Espino D."/>
            <person name="Jungbluth S."/>
            <person name="Walsh D.A."/>
            <person name="Denef V.J."/>
            <person name="McMahon K.D."/>
            <person name="Konstantinidis K.T."/>
            <person name="Eloe-Fadrosh E.A."/>
            <person name="Kyrpides N.C."/>
            <person name="Woyke T."/>
        </authorList>
    </citation>
    <scope>NUCLEOTIDE SEQUENCE</scope>
    <source>
        <strain evidence="2">GVMAG-S-3300010158-109</strain>
    </source>
</reference>
<dbReference type="InterPro" id="IPR027795">
    <property type="entry name" value="CASTOR_ACT_dom"/>
</dbReference>
<organism evidence="2">
    <name type="scientific">viral metagenome</name>
    <dbReference type="NCBI Taxonomy" id="1070528"/>
    <lineage>
        <taxon>unclassified sequences</taxon>
        <taxon>metagenomes</taxon>
        <taxon>organismal metagenomes</taxon>
    </lineage>
</organism>
<dbReference type="Pfam" id="PF13840">
    <property type="entry name" value="ACT_7"/>
    <property type="match status" value="1"/>
</dbReference>
<name>A0A6C0KD75_9ZZZZ</name>
<proteinExistence type="predicted"/>
<dbReference type="EMBL" id="MN740871">
    <property type="protein sequence ID" value="QHU15962.1"/>
    <property type="molecule type" value="Genomic_DNA"/>
</dbReference>
<evidence type="ECO:0000259" key="1">
    <source>
        <dbReference type="Pfam" id="PF13840"/>
    </source>
</evidence>
<dbReference type="Gene3D" id="3.30.2130.10">
    <property type="entry name" value="VC0802-like"/>
    <property type="match status" value="1"/>
</dbReference>
<dbReference type="SUPFAM" id="SSF55021">
    <property type="entry name" value="ACT-like"/>
    <property type="match status" value="1"/>
</dbReference>
<protein>
    <recommendedName>
        <fullName evidence="1">CASTOR ACT domain-containing protein</fullName>
    </recommendedName>
</protein>
<sequence>MNGHTFSTTLMPRKVRIYKFTRDEYRRHYRLFIKSDENIMCQTFLEDEITLYKYSGDDDDAFTDICNVYDRRYYHIVNIHEDIPGIDHIGIVHHISGIFYKNSIPLLYVNTYAHNLILISEEFIDKAMGVLKMC</sequence>
<accession>A0A6C0KD75</accession>
<evidence type="ECO:0000313" key="2">
    <source>
        <dbReference type="EMBL" id="QHU15962.1"/>
    </source>
</evidence>
<feature type="domain" description="CASTOR ACT" evidence="1">
    <location>
        <begin position="80"/>
        <end position="131"/>
    </location>
</feature>
<dbReference type="AlphaFoldDB" id="A0A6C0KD75"/>
<dbReference type="InterPro" id="IPR045865">
    <property type="entry name" value="ACT-like_dom_sf"/>
</dbReference>